<evidence type="ECO:0000256" key="4">
    <source>
        <dbReference type="ARBA" id="ARBA00022448"/>
    </source>
</evidence>
<dbReference type="EMBL" id="WHWB01032295">
    <property type="protein sequence ID" value="KAJ7426197.1"/>
    <property type="molecule type" value="Genomic_DNA"/>
</dbReference>
<comment type="subcellular location">
    <subcellularLocation>
        <location evidence="1">Membrane</location>
        <topology evidence="1">Multi-pass membrane protein</topology>
    </subcellularLocation>
    <subcellularLocation>
        <location evidence="2">Membrane</location>
        <topology evidence="2">Single-pass membrane protein</topology>
    </subcellularLocation>
</comment>
<dbReference type="Gene3D" id="2.40.160.110">
    <property type="match status" value="1"/>
</dbReference>
<evidence type="ECO:0000256" key="6">
    <source>
        <dbReference type="ARBA" id="ARBA00022989"/>
    </source>
</evidence>
<sequence>MPASSNTDLPLAKANPISKGGNIYKKLKSIAQNQLCPEKKGVRMHERNSPGDTKEFLQSSPSSLALPAVDCEATRYLLSFLQESGDWKLTNVTDLNVSQLQVNASEGNLLVVPLQPLVSGLKEISTLEAIAENDKIIGRVTRDLQERGIHFSVIYTAVRPSRISRRTDVMAELRRQLMAAEEEDSLSYPPLNVTTGNYTCILFYAGNFSLKANSSVFIDLTNATFVTPNVDSSASACSDSNTTLSLKYTKPVNGISSLEIRFLMTNKFYEGSARQWSTLDSLEIVQDGEKFAKFNVSAISAPAEYSFHCQLVGTSNFYPARLVPANNEAKNWNVFISRLQLQGFNIENNQFSYASDCTGFFTPGIWMGLVTSIILVWILTYGIHMIMQLTTNNRFDDPKGIFGVVMKFIEEQKKKKNILKKVIRTTVLMYWEAECAYTLFVVAIFWLTEALPLAVSALLPAFMFPLFGIMASKQVASAYFKDFHLLLIGVICLATSIEKWNLHKRVALRMVMLVGVNPAWLMLGFMVSCAFLSMWLSNTSAAAMVMPIVEAVAQQIIRAEAEADELEMSCSNGSVNPALELYATIGGLTTITGTSTNLIFTEHFNSRYPGCQCINFGSWFILSIPITVIILMLSWVWLQWLFLGFDFKNMFKCGKKKTAREEASSRVIQEEYKKLGPISYPETVTLVLFILMTILWFTRDPGFIPGWSSLFPKYKGYITDSTAALVIGLLFFIIPAKTLSRTSNGENTVFGYTPLITWKEFQSCMPWEIAILVGGGFALADGCEVSKLSEWVASKLTPLGSLPLWLIILISCLIVTSVTEVASNPATITIFLPILSPLAEAIHVNPLFILIPATLCTSFAFLLPVANPANAIVFSYGHLTVMDMDDFTDHIIKIDGVIYDADKVNEGYYMKLPGA</sequence>
<dbReference type="Proteomes" id="UP001145742">
    <property type="component" value="Unassembled WGS sequence"/>
</dbReference>
<feature type="transmembrane region" description="Helical" evidence="9">
    <location>
        <begin position="517"/>
        <end position="536"/>
    </location>
</feature>
<evidence type="ECO:0000259" key="11">
    <source>
        <dbReference type="Pfam" id="PF20520"/>
    </source>
</evidence>
<keyword evidence="6 9" id="KW-1133">Transmembrane helix</keyword>
<keyword evidence="4" id="KW-0813">Transport</keyword>
<dbReference type="InterPro" id="IPR031312">
    <property type="entry name" value="Na/sul_symport_CS"/>
</dbReference>
<feature type="transmembrane region" description="Helical" evidence="9">
    <location>
        <begin position="678"/>
        <end position="697"/>
    </location>
</feature>
<evidence type="ECO:0000256" key="9">
    <source>
        <dbReference type="SAM" id="Phobius"/>
    </source>
</evidence>
<feature type="transmembrane region" description="Helical" evidence="9">
    <location>
        <begin position="453"/>
        <end position="471"/>
    </location>
</feature>
<evidence type="ECO:0000313" key="12">
    <source>
        <dbReference type="EMBL" id="KAJ7426197.1"/>
    </source>
</evidence>
<feature type="domain" description="V-type proton ATPase subunit S1/VOA1 transmembrane" evidence="11">
    <location>
        <begin position="359"/>
        <end position="397"/>
    </location>
</feature>
<comment type="similarity">
    <text evidence="3">Belongs to the SLC13A/DASS transporter (TC 2.A.47) family. NADC subfamily.</text>
</comment>
<dbReference type="PROSITE" id="PS01271">
    <property type="entry name" value="NA_SULFATE"/>
    <property type="match status" value="1"/>
</dbReference>
<evidence type="ECO:0000256" key="1">
    <source>
        <dbReference type="ARBA" id="ARBA00004141"/>
    </source>
</evidence>
<reference evidence="12" key="1">
    <citation type="submission" date="2019-10" db="EMBL/GenBank/DDBJ databases">
        <authorList>
            <person name="Soares A.E.R."/>
            <person name="Aleixo A."/>
            <person name="Schneider P."/>
            <person name="Miyaki C.Y."/>
            <person name="Schneider M.P."/>
            <person name="Mello C."/>
            <person name="Vasconcelos A.T.R."/>
        </authorList>
    </citation>
    <scope>NUCLEOTIDE SEQUENCE</scope>
    <source>
        <tissue evidence="12">Muscle</tissue>
    </source>
</reference>
<keyword evidence="8" id="KW-0915">Sodium</keyword>
<dbReference type="PANTHER" id="PTHR10283:SF65">
    <property type="entry name" value="SOLUTE CARRIER FAMILY 13 MEMBER 1"/>
    <property type="match status" value="1"/>
</dbReference>
<feature type="transmembrane region" description="Helical" evidence="9">
    <location>
        <begin position="616"/>
        <end position="638"/>
    </location>
</feature>
<feature type="transmembrane region" description="Helical" evidence="9">
    <location>
        <begin position="422"/>
        <end position="447"/>
    </location>
</feature>
<dbReference type="InterPro" id="IPR046755">
    <property type="entry name" value="VAS1_LD"/>
</dbReference>
<organism evidence="12 13">
    <name type="scientific">Willisornis vidua</name>
    <name type="common">Xingu scale-backed antbird</name>
    <dbReference type="NCBI Taxonomy" id="1566151"/>
    <lineage>
        <taxon>Eukaryota</taxon>
        <taxon>Metazoa</taxon>
        <taxon>Chordata</taxon>
        <taxon>Craniata</taxon>
        <taxon>Vertebrata</taxon>
        <taxon>Euteleostomi</taxon>
        <taxon>Archelosauria</taxon>
        <taxon>Archosauria</taxon>
        <taxon>Dinosauria</taxon>
        <taxon>Saurischia</taxon>
        <taxon>Theropoda</taxon>
        <taxon>Coelurosauria</taxon>
        <taxon>Aves</taxon>
        <taxon>Neognathae</taxon>
        <taxon>Neoaves</taxon>
        <taxon>Telluraves</taxon>
        <taxon>Australaves</taxon>
        <taxon>Passeriformes</taxon>
        <taxon>Thamnophilidae</taxon>
        <taxon>Willisornis</taxon>
    </lineage>
</organism>
<evidence type="ECO:0000256" key="2">
    <source>
        <dbReference type="ARBA" id="ARBA00004167"/>
    </source>
</evidence>
<dbReference type="InterPro" id="IPR046756">
    <property type="entry name" value="VAS1/VOA1_TM"/>
</dbReference>
<evidence type="ECO:0000256" key="5">
    <source>
        <dbReference type="ARBA" id="ARBA00022692"/>
    </source>
</evidence>
<feature type="transmembrane region" description="Helical" evidence="9">
    <location>
        <begin position="717"/>
        <end position="736"/>
    </location>
</feature>
<dbReference type="InterPro" id="IPR001898">
    <property type="entry name" value="SLC13A/DASS"/>
</dbReference>
<feature type="domain" description="V-type proton ATPase subunit S1 luminal" evidence="10">
    <location>
        <begin position="199"/>
        <end position="344"/>
    </location>
</feature>
<dbReference type="Pfam" id="PF00939">
    <property type="entry name" value="Na_sulph_symp"/>
    <property type="match status" value="1"/>
</dbReference>
<keyword evidence="5 9" id="KW-0812">Transmembrane</keyword>
<proteinExistence type="inferred from homology"/>
<evidence type="ECO:0008006" key="14">
    <source>
        <dbReference type="Google" id="ProtNLM"/>
    </source>
</evidence>
<dbReference type="PANTHER" id="PTHR10283">
    <property type="entry name" value="SOLUTE CARRIER FAMILY 13 MEMBER"/>
    <property type="match status" value="1"/>
</dbReference>
<keyword evidence="13" id="KW-1185">Reference proteome</keyword>
<dbReference type="CDD" id="cd01115">
    <property type="entry name" value="SLC13_permease"/>
    <property type="match status" value="1"/>
</dbReference>
<accession>A0ABQ9DP79</accession>
<evidence type="ECO:0000313" key="13">
    <source>
        <dbReference type="Proteomes" id="UP001145742"/>
    </source>
</evidence>
<keyword evidence="8" id="KW-0406">Ion transport</keyword>
<name>A0ABQ9DP79_9PASS</name>
<protein>
    <recommendedName>
        <fullName evidence="14">S13A1 protein</fullName>
    </recommendedName>
</protein>
<keyword evidence="8" id="KW-0739">Sodium transport</keyword>
<evidence type="ECO:0000259" key="10">
    <source>
        <dbReference type="Pfam" id="PF05827"/>
    </source>
</evidence>
<evidence type="ECO:0000256" key="7">
    <source>
        <dbReference type="ARBA" id="ARBA00023136"/>
    </source>
</evidence>
<comment type="caution">
    <text evidence="12">The sequence shown here is derived from an EMBL/GenBank/DDBJ whole genome shotgun (WGS) entry which is preliminary data.</text>
</comment>
<keyword evidence="7 9" id="KW-0472">Membrane</keyword>
<dbReference type="Pfam" id="PF05827">
    <property type="entry name" value="VAS1_LD"/>
    <property type="match status" value="1"/>
</dbReference>
<evidence type="ECO:0000256" key="8">
    <source>
        <dbReference type="ARBA" id="ARBA00023201"/>
    </source>
</evidence>
<dbReference type="Pfam" id="PF20520">
    <property type="entry name" value="Ac45-VOA1_TM"/>
    <property type="match status" value="1"/>
</dbReference>
<evidence type="ECO:0000256" key="3">
    <source>
        <dbReference type="ARBA" id="ARBA00006772"/>
    </source>
</evidence>
<gene>
    <name evidence="12" type="ORF">WISP_18317</name>
</gene>
<feature type="transmembrane region" description="Helical" evidence="9">
    <location>
        <begin position="365"/>
        <end position="384"/>
    </location>
</feature>
<feature type="transmembrane region" description="Helical" evidence="9">
    <location>
        <begin position="804"/>
        <end position="835"/>
    </location>
</feature>